<gene>
    <name evidence="2" type="ORF">BDY21DRAFT_365749</name>
</gene>
<evidence type="ECO:0000256" key="1">
    <source>
        <dbReference type="SAM" id="MobiDB-lite"/>
    </source>
</evidence>
<name>A0A6A6NTP5_9PEZI</name>
<dbReference type="EMBL" id="MU001688">
    <property type="protein sequence ID" value="KAF2455140.1"/>
    <property type="molecule type" value="Genomic_DNA"/>
</dbReference>
<reference evidence="2" key="1">
    <citation type="journal article" date="2020" name="Stud. Mycol.">
        <title>101 Dothideomycetes genomes: a test case for predicting lifestyles and emergence of pathogens.</title>
        <authorList>
            <person name="Haridas S."/>
            <person name="Albert R."/>
            <person name="Binder M."/>
            <person name="Bloem J."/>
            <person name="Labutti K."/>
            <person name="Salamov A."/>
            <person name="Andreopoulos B."/>
            <person name="Baker S."/>
            <person name="Barry K."/>
            <person name="Bills G."/>
            <person name="Bluhm B."/>
            <person name="Cannon C."/>
            <person name="Castanera R."/>
            <person name="Culley D."/>
            <person name="Daum C."/>
            <person name="Ezra D."/>
            <person name="Gonzalez J."/>
            <person name="Henrissat B."/>
            <person name="Kuo A."/>
            <person name="Liang C."/>
            <person name="Lipzen A."/>
            <person name="Lutzoni F."/>
            <person name="Magnuson J."/>
            <person name="Mondo S."/>
            <person name="Nolan M."/>
            <person name="Ohm R."/>
            <person name="Pangilinan J."/>
            <person name="Park H.-J."/>
            <person name="Ramirez L."/>
            <person name="Alfaro M."/>
            <person name="Sun H."/>
            <person name="Tritt A."/>
            <person name="Yoshinaga Y."/>
            <person name="Zwiers L.-H."/>
            <person name="Turgeon B."/>
            <person name="Goodwin S."/>
            <person name="Spatafora J."/>
            <person name="Crous P."/>
            <person name="Grigoriev I."/>
        </authorList>
    </citation>
    <scope>NUCLEOTIDE SEQUENCE</scope>
    <source>
        <strain evidence="2">ATCC 16933</strain>
    </source>
</reference>
<feature type="region of interest" description="Disordered" evidence="1">
    <location>
        <begin position="1"/>
        <end position="53"/>
    </location>
</feature>
<dbReference type="Proteomes" id="UP000799766">
    <property type="component" value="Unassembled WGS sequence"/>
</dbReference>
<proteinExistence type="predicted"/>
<protein>
    <submittedName>
        <fullName evidence="2">Uncharacterized protein</fullName>
    </submittedName>
</protein>
<accession>A0A6A6NTP5</accession>
<organism evidence="2 3">
    <name type="scientific">Lineolata rhizophorae</name>
    <dbReference type="NCBI Taxonomy" id="578093"/>
    <lineage>
        <taxon>Eukaryota</taxon>
        <taxon>Fungi</taxon>
        <taxon>Dikarya</taxon>
        <taxon>Ascomycota</taxon>
        <taxon>Pezizomycotina</taxon>
        <taxon>Dothideomycetes</taxon>
        <taxon>Dothideomycetes incertae sedis</taxon>
        <taxon>Lineolatales</taxon>
        <taxon>Lineolataceae</taxon>
        <taxon>Lineolata</taxon>
    </lineage>
</organism>
<keyword evidence="3" id="KW-1185">Reference proteome</keyword>
<dbReference type="AlphaFoldDB" id="A0A6A6NTP5"/>
<evidence type="ECO:0000313" key="2">
    <source>
        <dbReference type="EMBL" id="KAF2455140.1"/>
    </source>
</evidence>
<evidence type="ECO:0000313" key="3">
    <source>
        <dbReference type="Proteomes" id="UP000799766"/>
    </source>
</evidence>
<sequence>MAASVGRAPPTSTPDAVAQRSRLDPGRLESPTLADGEEDGGRRASLGGGLYVPERDENTPDLLGKLVNLRAALGAWVADPRNAHPPAKQLFASEGSDDELQPDVLRHEWISFDSNGSFLGVKACLLAPASPLVTTGYRQENRASRCARQACISSPLSHAANSSHSKKFGHSQLS</sequence>